<reference evidence="2 3" key="1">
    <citation type="submission" date="2023-03" db="EMBL/GenBank/DDBJ databases">
        <title>WGS of Gossypium arboreum.</title>
        <authorList>
            <person name="Yu D."/>
        </authorList>
    </citation>
    <scope>NUCLEOTIDE SEQUENCE [LARGE SCALE GENOMIC DNA]</scope>
    <source>
        <tissue evidence="2">Leaf</tissue>
    </source>
</reference>
<evidence type="ECO:0000313" key="2">
    <source>
        <dbReference type="EMBL" id="KAK5770639.1"/>
    </source>
</evidence>
<organism evidence="2 3">
    <name type="scientific">Gossypium arboreum</name>
    <name type="common">Tree cotton</name>
    <name type="synonym">Gossypium nanking</name>
    <dbReference type="NCBI Taxonomy" id="29729"/>
    <lineage>
        <taxon>Eukaryota</taxon>
        <taxon>Viridiplantae</taxon>
        <taxon>Streptophyta</taxon>
        <taxon>Embryophyta</taxon>
        <taxon>Tracheophyta</taxon>
        <taxon>Spermatophyta</taxon>
        <taxon>Magnoliopsida</taxon>
        <taxon>eudicotyledons</taxon>
        <taxon>Gunneridae</taxon>
        <taxon>Pentapetalae</taxon>
        <taxon>rosids</taxon>
        <taxon>malvids</taxon>
        <taxon>Malvales</taxon>
        <taxon>Malvaceae</taxon>
        <taxon>Malvoideae</taxon>
        <taxon>Gossypium</taxon>
    </lineage>
</organism>
<keyword evidence="3" id="KW-1185">Reference proteome</keyword>
<proteinExistence type="predicted"/>
<sequence length="146" mass="17360">MVVRSNGEIESKEEKNEEFDATANEEKELEYTIDGKIIVIKRSLNLQSMENEQERENIFHTRCHVQSKAYKYTDEVLYNVVPMHASHLLLGRLWQFDRKGIYDGYTNRYTFKHLGKNVTLAPLMPRQVYEDQLKLRDSVKKFKENE</sequence>
<comment type="caution">
    <text evidence="2">The sequence shown here is derived from an EMBL/GenBank/DDBJ whole genome shotgun (WGS) entry which is preliminary data.</text>
</comment>
<dbReference type="Proteomes" id="UP001358586">
    <property type="component" value="Chromosome 13"/>
</dbReference>
<accession>A0ABR0MBM4</accession>
<evidence type="ECO:0000313" key="3">
    <source>
        <dbReference type="Proteomes" id="UP001358586"/>
    </source>
</evidence>
<dbReference type="PANTHER" id="PTHR35046">
    <property type="entry name" value="ZINC KNUCKLE (CCHC-TYPE) FAMILY PROTEIN"/>
    <property type="match status" value="1"/>
</dbReference>
<name>A0ABR0MBM4_GOSAR</name>
<protein>
    <submittedName>
        <fullName evidence="2">Uncharacterized protein</fullName>
    </submittedName>
</protein>
<gene>
    <name evidence="2" type="ORF">PVK06_046792</name>
</gene>
<dbReference type="PANTHER" id="PTHR35046:SF9">
    <property type="entry name" value="RNA-DIRECTED DNA POLYMERASE"/>
    <property type="match status" value="1"/>
</dbReference>
<dbReference type="EMBL" id="JARKNE010000013">
    <property type="protein sequence ID" value="KAK5770639.1"/>
    <property type="molecule type" value="Genomic_DNA"/>
</dbReference>
<feature type="region of interest" description="Disordered" evidence="1">
    <location>
        <begin position="1"/>
        <end position="23"/>
    </location>
</feature>
<evidence type="ECO:0000256" key="1">
    <source>
        <dbReference type="SAM" id="MobiDB-lite"/>
    </source>
</evidence>